<gene>
    <name evidence="1" type="primary">105618177</name>
</gene>
<accession>A0A158NC50</accession>
<evidence type="ECO:0000313" key="2">
    <source>
        <dbReference type="Proteomes" id="UP000005205"/>
    </source>
</evidence>
<reference evidence="1" key="2">
    <citation type="submission" date="2016-04" db="UniProtKB">
        <authorList>
            <consortium name="EnsemblMetazoa"/>
        </authorList>
    </citation>
    <scope>IDENTIFICATION</scope>
</reference>
<keyword evidence="2" id="KW-1185">Reference proteome</keyword>
<proteinExistence type="predicted"/>
<sequence>MESGYIIRNNARITAKDITNSSVSSECICYRPHSHIICNGCGFWTKGRVRYCCPQHPKIVFLHDYAQCPRCRSYDFMLKEI</sequence>
<dbReference type="EnsemblMetazoa" id="XM_012199718.1">
    <property type="protein sequence ID" value="XP_012055108.1"/>
    <property type="gene ID" value="LOC105618177"/>
</dbReference>
<dbReference type="Proteomes" id="UP000005205">
    <property type="component" value="Unassembled WGS sequence"/>
</dbReference>
<organism evidence="1 2">
    <name type="scientific">Atta cephalotes</name>
    <name type="common">Leafcutter ant</name>
    <dbReference type="NCBI Taxonomy" id="12957"/>
    <lineage>
        <taxon>Eukaryota</taxon>
        <taxon>Metazoa</taxon>
        <taxon>Ecdysozoa</taxon>
        <taxon>Arthropoda</taxon>
        <taxon>Hexapoda</taxon>
        <taxon>Insecta</taxon>
        <taxon>Pterygota</taxon>
        <taxon>Neoptera</taxon>
        <taxon>Endopterygota</taxon>
        <taxon>Hymenoptera</taxon>
        <taxon>Apocrita</taxon>
        <taxon>Aculeata</taxon>
        <taxon>Formicoidea</taxon>
        <taxon>Formicidae</taxon>
        <taxon>Myrmicinae</taxon>
        <taxon>Atta</taxon>
    </lineage>
</organism>
<name>A0A158NC50_ATTCE</name>
<protein>
    <submittedName>
        <fullName evidence="1">Uncharacterized protein</fullName>
    </submittedName>
</protein>
<dbReference type="InParanoid" id="A0A158NC50"/>
<evidence type="ECO:0000313" key="1">
    <source>
        <dbReference type="EnsemblMetazoa" id="XP_012055108.1"/>
    </source>
</evidence>
<reference evidence="2" key="1">
    <citation type="journal article" date="2011" name="PLoS Genet.">
        <title>The genome sequence of the leaf-cutter ant Atta cephalotes reveals insights into its obligate symbiotic lifestyle.</title>
        <authorList>
            <person name="Suen G."/>
            <person name="Teiling C."/>
            <person name="Li L."/>
            <person name="Holt C."/>
            <person name="Abouheif E."/>
            <person name="Bornberg-Bauer E."/>
            <person name="Bouffard P."/>
            <person name="Caldera E.J."/>
            <person name="Cash E."/>
            <person name="Cavanaugh A."/>
            <person name="Denas O."/>
            <person name="Elhaik E."/>
            <person name="Fave M.J."/>
            <person name="Gadau J."/>
            <person name="Gibson J.D."/>
            <person name="Graur D."/>
            <person name="Grubbs K.J."/>
            <person name="Hagen D.E."/>
            <person name="Harkins T.T."/>
            <person name="Helmkampf M."/>
            <person name="Hu H."/>
            <person name="Johnson B.R."/>
            <person name="Kim J."/>
            <person name="Marsh S.E."/>
            <person name="Moeller J.A."/>
            <person name="Munoz-Torres M.C."/>
            <person name="Murphy M.C."/>
            <person name="Naughton M.C."/>
            <person name="Nigam S."/>
            <person name="Overson R."/>
            <person name="Rajakumar R."/>
            <person name="Reese J.T."/>
            <person name="Scott J.J."/>
            <person name="Smith C.R."/>
            <person name="Tao S."/>
            <person name="Tsutsui N.D."/>
            <person name="Viljakainen L."/>
            <person name="Wissler L."/>
            <person name="Yandell M.D."/>
            <person name="Zimmer F."/>
            <person name="Taylor J."/>
            <person name="Slater S.C."/>
            <person name="Clifton S.W."/>
            <person name="Warren W.C."/>
            <person name="Elsik C.G."/>
            <person name="Smith C.D."/>
            <person name="Weinstock G.M."/>
            <person name="Gerardo N.M."/>
            <person name="Currie C.R."/>
        </authorList>
    </citation>
    <scope>NUCLEOTIDE SEQUENCE [LARGE SCALE GENOMIC DNA]</scope>
</reference>
<dbReference type="KEGG" id="acep:105618177"/>
<dbReference type="AlphaFoldDB" id="A0A158NC50"/>
<dbReference type="OrthoDB" id="6365737at2759"/>
<dbReference type="EMBL" id="ADTU01011539">
    <property type="status" value="NOT_ANNOTATED_CDS"/>
    <property type="molecule type" value="Genomic_DNA"/>
</dbReference>